<evidence type="ECO:0000313" key="5">
    <source>
        <dbReference type="EMBL" id="KXS11282.1"/>
    </source>
</evidence>
<accession>A0A139A3B0</accession>
<dbReference type="OrthoDB" id="67540at2759"/>
<dbReference type="AlphaFoldDB" id="A0A139A3B0"/>
<dbReference type="PANTHER" id="PTHR22746:SF10">
    <property type="entry name" value="GUANINE NUCLEOTIDE EXCHANGE FACTOR SUBUNIT RIC1"/>
    <property type="match status" value="1"/>
</dbReference>
<keyword evidence="2" id="KW-0472">Membrane</keyword>
<name>A0A139A3B0_GONPJ</name>
<protein>
    <recommendedName>
        <fullName evidence="4">RIC1 C-terminal alpha solenoid region domain-containing protein</fullName>
    </recommendedName>
</protein>
<dbReference type="GO" id="GO:0005829">
    <property type="term" value="C:cytosol"/>
    <property type="evidence" value="ECO:0007669"/>
    <property type="project" value="TreeGrafter"/>
</dbReference>
<dbReference type="Pfam" id="PF25440">
    <property type="entry name" value="Beta-prop_RIC1_2nd"/>
    <property type="match status" value="1"/>
</dbReference>
<dbReference type="Proteomes" id="UP000070544">
    <property type="component" value="Unassembled WGS sequence"/>
</dbReference>
<feature type="region of interest" description="Disordered" evidence="3">
    <location>
        <begin position="1"/>
        <end position="32"/>
    </location>
</feature>
<dbReference type="InterPro" id="IPR040096">
    <property type="entry name" value="Ric1"/>
</dbReference>
<evidence type="ECO:0000256" key="2">
    <source>
        <dbReference type="ARBA" id="ARBA00023136"/>
    </source>
</evidence>
<feature type="domain" description="RIC1 C-terminal alpha solenoid region" evidence="4">
    <location>
        <begin position="992"/>
        <end position="1135"/>
    </location>
</feature>
<reference evidence="5 6" key="1">
    <citation type="journal article" date="2015" name="Genome Biol. Evol.">
        <title>Phylogenomic analyses indicate that early fungi evolved digesting cell walls of algal ancestors of land plants.</title>
        <authorList>
            <person name="Chang Y."/>
            <person name="Wang S."/>
            <person name="Sekimoto S."/>
            <person name="Aerts A.L."/>
            <person name="Choi C."/>
            <person name="Clum A."/>
            <person name="LaButti K.M."/>
            <person name="Lindquist E.A."/>
            <person name="Yee Ngan C."/>
            <person name="Ohm R.A."/>
            <person name="Salamov A.A."/>
            <person name="Grigoriev I.V."/>
            <person name="Spatafora J.W."/>
            <person name="Berbee M.L."/>
        </authorList>
    </citation>
    <scope>NUCLEOTIDE SEQUENCE [LARGE SCALE GENOMIC DNA]</scope>
    <source>
        <strain evidence="5 6">JEL478</strain>
    </source>
</reference>
<organism evidence="5 6">
    <name type="scientific">Gonapodya prolifera (strain JEL478)</name>
    <name type="common">Monoblepharis prolifera</name>
    <dbReference type="NCBI Taxonomy" id="1344416"/>
    <lineage>
        <taxon>Eukaryota</taxon>
        <taxon>Fungi</taxon>
        <taxon>Fungi incertae sedis</taxon>
        <taxon>Chytridiomycota</taxon>
        <taxon>Chytridiomycota incertae sedis</taxon>
        <taxon>Monoblepharidomycetes</taxon>
        <taxon>Monoblepharidales</taxon>
        <taxon>Gonapodyaceae</taxon>
        <taxon>Gonapodya</taxon>
    </lineage>
</organism>
<comment type="subcellular location">
    <subcellularLocation>
        <location evidence="1">Membrane</location>
    </subcellularLocation>
</comment>
<dbReference type="EMBL" id="KQ965804">
    <property type="protein sequence ID" value="KXS11282.1"/>
    <property type="molecule type" value="Genomic_DNA"/>
</dbReference>
<evidence type="ECO:0000256" key="1">
    <source>
        <dbReference type="ARBA" id="ARBA00004370"/>
    </source>
</evidence>
<dbReference type="InterPro" id="IPR009771">
    <property type="entry name" value="RIC1_C"/>
</dbReference>
<gene>
    <name evidence="5" type="ORF">M427DRAFT_441083</name>
</gene>
<dbReference type="PANTHER" id="PTHR22746">
    <property type="entry name" value="RAB6A-GEF COMPLEX PARTNER PROTEIN 1"/>
    <property type="match status" value="1"/>
</dbReference>
<dbReference type="Pfam" id="PF07064">
    <property type="entry name" value="RIC1"/>
    <property type="match status" value="1"/>
</dbReference>
<dbReference type="STRING" id="1344416.A0A139A3B0"/>
<dbReference type="GO" id="GO:0042147">
    <property type="term" value="P:retrograde transport, endosome to Golgi"/>
    <property type="evidence" value="ECO:0007669"/>
    <property type="project" value="TreeGrafter"/>
</dbReference>
<proteinExistence type="predicted"/>
<dbReference type="GO" id="GO:0006886">
    <property type="term" value="P:intracellular protein transport"/>
    <property type="evidence" value="ECO:0007669"/>
    <property type="project" value="InterPro"/>
</dbReference>
<feature type="compositionally biased region" description="Basic and acidic residues" evidence="3">
    <location>
        <begin position="1"/>
        <end position="16"/>
    </location>
</feature>
<evidence type="ECO:0000256" key="3">
    <source>
        <dbReference type="SAM" id="MobiDB-lite"/>
    </source>
</evidence>
<dbReference type="GO" id="GO:0000139">
    <property type="term" value="C:Golgi membrane"/>
    <property type="evidence" value="ECO:0007669"/>
    <property type="project" value="TreeGrafter"/>
</dbReference>
<evidence type="ECO:0000313" key="6">
    <source>
        <dbReference type="Proteomes" id="UP000070544"/>
    </source>
</evidence>
<evidence type="ECO:0000259" key="4">
    <source>
        <dbReference type="Pfam" id="PF07064"/>
    </source>
</evidence>
<keyword evidence="6" id="KW-1185">Reference proteome</keyword>
<sequence>MRPSTDHQDREAKELSTSDGANGSESGAAKRSGSSFWNWVWGSSGDDGGAKSAAPSQLEAAGADDEDELFTDALMDNDESSIFIEQVAILTSSRRHVLFLTIEHSISELEATTSQSHLPPSSTLLHDRIYQLSGARADSSNAPRGAKLYGAGEGSGVLDSTMAVTGWWELPDLYSVEEGAPFPGIDRADEYEAATPAAVITAISSTTGDIVLATSTSRWRPNQPFDGGGPNTQCSFLHRLLWPSPFSDLETEDGRPPLFLELPFSRPLLDVMSLNLNGGIPLLRDASQRPQVEVTHICPVVMPSHLHYTLTSFGYVLGLSTMEAIIALPPAFMVKGSDPRLDLQDDRNHWLFWRLAHGRSFEEREQISVITVNEEFGVVAVGRDNGLVTTYQIPRQLPSYVFQAEAFHRELGANGVLVPLSIYRPISTKLSPTTPQSGGLLHPPNSVSLAFTSDGCALAIGWERTGIQVVSVFGKDKNPSTVQIGDEFFDRKFSLETYMKGVKFIFWDSSSTTLFAVPSVNNMYTEHLVFQQWPLYSLPFAKLSSTNPPNFNPTAKSHTHSKWIVLSGRDYLVLGNTGLEVDVSRVASNHSRRSSPGNRLRLENTFQQVSIPLSYSSLCLPVSATSACPFPVGRFVAVAGAFAFTIYDSEQQKWRLFLKEKHEKSFKVEGGMAWMCTRPFKTEKGPSMNDGNRGTALLIAGCYDFERKTYSLRFFNPEVNLDLDTCLHTEALWSRVVTLHVRDQSVLVLSADGVLRHYLILMTHGNQTKDSSIGSIGAGKVHVQVFSETSILPIIAWPERVRAICWYPVSFERRLSAATLDRSPLLVLDGPHLVYLAPQQADPSRPNERQITATLLSNFVETFMVCPYQDSVGELLNSLWVVCGGSRIKVWTNLGLQNEVLNEAPEQSRVEDPEADSQLIWEERAAVPPRWRQELLGSAAQESFVMQAHGYPIGLNVQTGLVLAVSQHSLFRKLLGRSFFRVEASSSLFLPSLLRFLLANFLQDEAIWFAHEYKHLPYFVHGLELLLHEILEIEAPNFPPAPKAALLPHVILFLDSFEENLDVIGQCARKSEYTYWTYLFSITGDAKELFQKCVARGKLMTAITFLIIIQTMESAAVSSKSALTLLEKALQVNDFN</sequence>
<dbReference type="GO" id="GO:0034066">
    <property type="term" value="C:Ric1-Rgp1 guanyl-nucleotide exchange factor complex"/>
    <property type="evidence" value="ECO:0007669"/>
    <property type="project" value="InterPro"/>
</dbReference>